<evidence type="ECO:0000256" key="1">
    <source>
        <dbReference type="ARBA" id="ARBA00010838"/>
    </source>
</evidence>
<dbReference type="InterPro" id="IPR001360">
    <property type="entry name" value="Glyco_hydro_1"/>
</dbReference>
<dbReference type="PANTHER" id="PTHR10353:SF137">
    <property type="entry name" value="MYROSINASE 3-RELATED"/>
    <property type="match status" value="1"/>
</dbReference>
<proteinExistence type="inferred from homology"/>
<dbReference type="GO" id="GO:0008422">
    <property type="term" value="F:beta-glucosidase activity"/>
    <property type="evidence" value="ECO:0007669"/>
    <property type="project" value="UniProtKB-ARBA"/>
</dbReference>
<dbReference type="Proteomes" id="UP000243459">
    <property type="component" value="Chromosome 3"/>
</dbReference>
<dbReference type="Pfam" id="PF00232">
    <property type="entry name" value="Glyco_hydro_1"/>
    <property type="match status" value="1"/>
</dbReference>
<dbReference type="GO" id="GO:0005975">
    <property type="term" value="P:carbohydrate metabolic process"/>
    <property type="evidence" value="ECO:0007669"/>
    <property type="project" value="InterPro"/>
</dbReference>
<evidence type="ECO:0000256" key="4">
    <source>
        <dbReference type="RuleBase" id="RU003690"/>
    </source>
</evidence>
<evidence type="ECO:0000313" key="6">
    <source>
        <dbReference type="Proteomes" id="UP000243459"/>
    </source>
</evidence>
<evidence type="ECO:0000256" key="2">
    <source>
        <dbReference type="ARBA" id="ARBA00022801"/>
    </source>
</evidence>
<dbReference type="Gramene" id="ONK76718">
    <property type="protein sequence ID" value="ONK76718"/>
    <property type="gene ID" value="A4U43_C03F31400"/>
</dbReference>
<comment type="similarity">
    <text evidence="1 4">Belongs to the glycosyl hydrolase 1 family.</text>
</comment>
<gene>
    <name evidence="5" type="ORF">A4U43_C03F31400</name>
</gene>
<protein>
    <recommendedName>
        <fullName evidence="7">Beta-glucosidase</fullName>
    </recommendedName>
</protein>
<evidence type="ECO:0008006" key="7">
    <source>
        <dbReference type="Google" id="ProtNLM"/>
    </source>
</evidence>
<sequence length="144" mass="16760">MSYFLLYKRLGKMLSWTSGLTLGKGEAASDWLYIYPPGLKELLRYIKNKYDNPVVYITENGVDETNDASLVLQNALNDDVRIDYHRQHLHAVHKAIREGVNVKGYFVWSLFDNFEWSFGYTLRQAKNPSDPLQDPITEELQAHY</sequence>
<name>A0A5P1FED1_ASPOF</name>
<keyword evidence="6" id="KW-1185">Reference proteome</keyword>
<dbReference type="AlphaFoldDB" id="A0A5P1FED1"/>
<keyword evidence="2" id="KW-0378">Hydrolase</keyword>
<evidence type="ECO:0000313" key="5">
    <source>
        <dbReference type="EMBL" id="ONK76718.1"/>
    </source>
</evidence>
<keyword evidence="3" id="KW-0326">Glycosidase</keyword>
<reference evidence="6" key="1">
    <citation type="journal article" date="2017" name="Nat. Commun.">
        <title>The asparagus genome sheds light on the origin and evolution of a young Y chromosome.</title>
        <authorList>
            <person name="Harkess A."/>
            <person name="Zhou J."/>
            <person name="Xu C."/>
            <person name="Bowers J.E."/>
            <person name="Van der Hulst R."/>
            <person name="Ayyampalayam S."/>
            <person name="Mercati F."/>
            <person name="Riccardi P."/>
            <person name="McKain M.R."/>
            <person name="Kakrana A."/>
            <person name="Tang H."/>
            <person name="Ray J."/>
            <person name="Groenendijk J."/>
            <person name="Arikit S."/>
            <person name="Mathioni S.M."/>
            <person name="Nakano M."/>
            <person name="Shan H."/>
            <person name="Telgmann-Rauber A."/>
            <person name="Kanno A."/>
            <person name="Yue Z."/>
            <person name="Chen H."/>
            <person name="Li W."/>
            <person name="Chen Y."/>
            <person name="Xu X."/>
            <person name="Zhang Y."/>
            <person name="Luo S."/>
            <person name="Chen H."/>
            <person name="Gao J."/>
            <person name="Mao Z."/>
            <person name="Pires J.C."/>
            <person name="Luo M."/>
            <person name="Kudrna D."/>
            <person name="Wing R.A."/>
            <person name="Meyers B.C."/>
            <person name="Yi K."/>
            <person name="Kong H."/>
            <person name="Lavrijsen P."/>
            <person name="Sunseri F."/>
            <person name="Falavigna A."/>
            <person name="Ye Y."/>
            <person name="Leebens-Mack J.H."/>
            <person name="Chen G."/>
        </authorList>
    </citation>
    <scope>NUCLEOTIDE SEQUENCE [LARGE SCALE GENOMIC DNA]</scope>
    <source>
        <strain evidence="6">cv. DH0086</strain>
    </source>
</reference>
<dbReference type="SUPFAM" id="SSF51445">
    <property type="entry name" value="(Trans)glycosidases"/>
    <property type="match status" value="1"/>
</dbReference>
<accession>A0A5P1FED1</accession>
<dbReference type="PRINTS" id="PR00131">
    <property type="entry name" value="GLHYDRLASE1"/>
</dbReference>
<organism evidence="5 6">
    <name type="scientific">Asparagus officinalis</name>
    <name type="common">Garden asparagus</name>
    <dbReference type="NCBI Taxonomy" id="4686"/>
    <lineage>
        <taxon>Eukaryota</taxon>
        <taxon>Viridiplantae</taxon>
        <taxon>Streptophyta</taxon>
        <taxon>Embryophyta</taxon>
        <taxon>Tracheophyta</taxon>
        <taxon>Spermatophyta</taxon>
        <taxon>Magnoliopsida</taxon>
        <taxon>Liliopsida</taxon>
        <taxon>Asparagales</taxon>
        <taxon>Asparagaceae</taxon>
        <taxon>Asparagoideae</taxon>
        <taxon>Asparagus</taxon>
    </lineage>
</organism>
<dbReference type="Gene3D" id="3.20.20.80">
    <property type="entry name" value="Glycosidases"/>
    <property type="match status" value="1"/>
</dbReference>
<dbReference type="InterPro" id="IPR017853">
    <property type="entry name" value="GH"/>
</dbReference>
<dbReference type="PANTHER" id="PTHR10353">
    <property type="entry name" value="GLYCOSYL HYDROLASE"/>
    <property type="match status" value="1"/>
</dbReference>
<evidence type="ECO:0000256" key="3">
    <source>
        <dbReference type="ARBA" id="ARBA00023295"/>
    </source>
</evidence>
<dbReference type="EMBL" id="CM007383">
    <property type="protein sequence ID" value="ONK76718.1"/>
    <property type="molecule type" value="Genomic_DNA"/>
</dbReference>
<dbReference type="OMA" id="RIDYHYL"/>